<dbReference type="CDD" id="cd13120">
    <property type="entry name" value="BF2867_like_N"/>
    <property type="match status" value="1"/>
</dbReference>
<feature type="signal peptide" evidence="1">
    <location>
        <begin position="1"/>
        <end position="20"/>
    </location>
</feature>
<organism evidence="2 3">
    <name type="scientific">Sphingobacterium siyangense</name>
    <dbReference type="NCBI Taxonomy" id="459529"/>
    <lineage>
        <taxon>Bacteria</taxon>
        <taxon>Pseudomonadati</taxon>
        <taxon>Bacteroidota</taxon>
        <taxon>Sphingobacteriia</taxon>
        <taxon>Sphingobacteriales</taxon>
        <taxon>Sphingobacteriaceae</taxon>
        <taxon>Sphingobacterium</taxon>
    </lineage>
</organism>
<accession>A0A562M2X9</accession>
<name>A0A562M2X9_9SPHI</name>
<protein>
    <submittedName>
        <fullName evidence="2">Fimbrillin-like protein</fullName>
    </submittedName>
</protein>
<evidence type="ECO:0000313" key="3">
    <source>
        <dbReference type="Proteomes" id="UP000315908"/>
    </source>
</evidence>
<keyword evidence="1" id="KW-0732">Signal</keyword>
<gene>
    <name evidence="2" type="ORF">IQ31_05431</name>
</gene>
<evidence type="ECO:0000256" key="1">
    <source>
        <dbReference type="SAM" id="SignalP"/>
    </source>
</evidence>
<dbReference type="EMBL" id="VLKR01000054">
    <property type="protein sequence ID" value="TWI13961.1"/>
    <property type="molecule type" value="Genomic_DNA"/>
</dbReference>
<proteinExistence type="predicted"/>
<dbReference type="CDD" id="cd13121">
    <property type="entry name" value="BF2867_like_C"/>
    <property type="match status" value="1"/>
</dbReference>
<dbReference type="InterPro" id="IPR042278">
    <property type="entry name" value="Mfa-like_1_N"/>
</dbReference>
<reference evidence="2 3" key="1">
    <citation type="journal article" date="2015" name="Stand. Genomic Sci.">
        <title>Genomic Encyclopedia of Bacterial and Archaeal Type Strains, Phase III: the genomes of soil and plant-associated and newly described type strains.</title>
        <authorList>
            <person name="Whitman W.B."/>
            <person name="Woyke T."/>
            <person name="Klenk H.P."/>
            <person name="Zhou Y."/>
            <person name="Lilburn T.G."/>
            <person name="Beck B.J."/>
            <person name="De Vos P."/>
            <person name="Vandamme P."/>
            <person name="Eisen J.A."/>
            <person name="Garrity G."/>
            <person name="Hugenholtz P."/>
            <person name="Kyrpides N.C."/>
        </authorList>
    </citation>
    <scope>NUCLEOTIDE SEQUENCE [LARGE SCALE GENOMIC DNA]</scope>
    <source>
        <strain evidence="2 3">CGMCC 1.6855</strain>
    </source>
</reference>
<feature type="chain" id="PRO_5022003342" evidence="1">
    <location>
        <begin position="21"/>
        <end position="302"/>
    </location>
</feature>
<dbReference type="InterPro" id="IPR025049">
    <property type="entry name" value="Mfa-like_1"/>
</dbReference>
<dbReference type="PROSITE" id="PS51257">
    <property type="entry name" value="PROKAR_LIPOPROTEIN"/>
    <property type="match status" value="1"/>
</dbReference>
<dbReference type="AlphaFoldDB" id="A0A562M2X9"/>
<sequence>MKTQLLTAFSAAVLLLGACAKNDTPDVEHEVINFSGQISQLKATSNPSGASTVWASGDQIGIFMVNHGTTTISENSSNRQYNFNGTLFAPATGQGIYYPVSDSKVDFVAYYPFVPTASLSTVQPIDVSSQNDLSKIDFLWSKATNGVNGFNKSSGTQVPLVFDHKLSKVVIKPTAGTGLDASNADWSAMGVKIKGMQTMSSIDLSTGTLGAASGPADISPFVKASGSAYEAIVLPATYATAGAVRFTFEIGNDTYAWASQANEQFEPGKEYTYTITVHKTGVVLGNVTIKDWDTVSRTGTAD</sequence>
<dbReference type="Pfam" id="PF13149">
    <property type="entry name" value="Mfa_like_1"/>
    <property type="match status" value="1"/>
</dbReference>
<dbReference type="OrthoDB" id="1091951at2"/>
<dbReference type="RefSeq" id="WP_088161382.1">
    <property type="nucleotide sequence ID" value="NZ_JBPFPU010000016.1"/>
</dbReference>
<comment type="caution">
    <text evidence="2">The sequence shown here is derived from an EMBL/GenBank/DDBJ whole genome shotgun (WGS) entry which is preliminary data.</text>
</comment>
<evidence type="ECO:0000313" key="2">
    <source>
        <dbReference type="EMBL" id="TWI13961.1"/>
    </source>
</evidence>
<dbReference type="Proteomes" id="UP000315908">
    <property type="component" value="Unassembled WGS sequence"/>
</dbReference>
<dbReference type="Gene3D" id="2.60.40.2620">
    <property type="entry name" value="Fimbrillin-like"/>
    <property type="match status" value="1"/>
</dbReference>
<dbReference type="Gene3D" id="2.60.40.2630">
    <property type="match status" value="1"/>
</dbReference>